<dbReference type="RefSeq" id="WP_188850810.1">
    <property type="nucleotide sequence ID" value="NZ_BMJJ01000005.1"/>
</dbReference>
<protein>
    <submittedName>
        <fullName evidence="1">Uncharacterized protein</fullName>
    </submittedName>
</protein>
<organism evidence="1 2">
    <name type="scientific">Aureimonas glaciei</name>
    <dbReference type="NCBI Taxonomy" id="1776957"/>
    <lineage>
        <taxon>Bacteria</taxon>
        <taxon>Pseudomonadati</taxon>
        <taxon>Pseudomonadota</taxon>
        <taxon>Alphaproteobacteria</taxon>
        <taxon>Hyphomicrobiales</taxon>
        <taxon>Aurantimonadaceae</taxon>
        <taxon>Aureimonas</taxon>
    </lineage>
</organism>
<proteinExistence type="predicted"/>
<gene>
    <name evidence="1" type="ORF">GCM10011335_23450</name>
</gene>
<comment type="caution">
    <text evidence="1">The sequence shown here is derived from an EMBL/GenBank/DDBJ whole genome shotgun (WGS) entry which is preliminary data.</text>
</comment>
<sequence length="235" mass="25747">MEAQTLSDFIVAEVARQGSQENVRIIVEKNIGKVIEDAVSSAMRSYGHVGKQIEAAVAKSLELTAPLDVPAYGTMVMAVLRQKMDAILTPLVNERLAAEMTEILSTAPAEVKLSDIVGAMKEDENIEDRFGTSATLIIEESDAVPGYKTVYLDPEEERKDPFGAKRSKYDCALRFGLNSAGEIYSLFVDRKDAKTTIVMGHLPKYQRMVFVAYACGGKVIIDGGEDDFDTSFGDY</sequence>
<dbReference type="Proteomes" id="UP000613160">
    <property type="component" value="Unassembled WGS sequence"/>
</dbReference>
<reference evidence="1" key="1">
    <citation type="journal article" date="2014" name="Int. J. Syst. Evol. Microbiol.">
        <title>Complete genome sequence of Corynebacterium casei LMG S-19264T (=DSM 44701T), isolated from a smear-ripened cheese.</title>
        <authorList>
            <consortium name="US DOE Joint Genome Institute (JGI-PGF)"/>
            <person name="Walter F."/>
            <person name="Albersmeier A."/>
            <person name="Kalinowski J."/>
            <person name="Ruckert C."/>
        </authorList>
    </citation>
    <scope>NUCLEOTIDE SEQUENCE</scope>
    <source>
        <strain evidence="1">CGMCC 1.15493</strain>
    </source>
</reference>
<reference evidence="1" key="2">
    <citation type="submission" date="2020-09" db="EMBL/GenBank/DDBJ databases">
        <authorList>
            <person name="Sun Q."/>
            <person name="Zhou Y."/>
        </authorList>
    </citation>
    <scope>NUCLEOTIDE SEQUENCE</scope>
    <source>
        <strain evidence="1">CGMCC 1.15493</strain>
    </source>
</reference>
<evidence type="ECO:0000313" key="2">
    <source>
        <dbReference type="Proteomes" id="UP000613160"/>
    </source>
</evidence>
<dbReference type="AlphaFoldDB" id="A0A916XYI6"/>
<accession>A0A916XYI6</accession>
<evidence type="ECO:0000313" key="1">
    <source>
        <dbReference type="EMBL" id="GGD19854.1"/>
    </source>
</evidence>
<dbReference type="EMBL" id="BMJJ01000005">
    <property type="protein sequence ID" value="GGD19854.1"/>
    <property type="molecule type" value="Genomic_DNA"/>
</dbReference>
<name>A0A916XYI6_9HYPH</name>
<keyword evidence="2" id="KW-1185">Reference proteome</keyword>